<accession>A0A0V0TNB7</accession>
<sequence length="318" mass="36533">MFCYTSMHTPTWVVIQWVLAYESTIRHEAKSRQKLRTEGTEAFETEKPDAQVIRQWLGTKEAEHAVRRGSQRKQEALRNNMLKTFMKKHKEKSGNRQTPGLLDIAPLKIERKCEKIPPVNLSMQNQHHLPSPENCVKPLSPHASKVGSMAWPSSVRKNAALGCCYVFTTTDQCSHPSRPLMVAILFGISSPWIAYYGLPFLCPDENYDEPFSKNGNKINRRNKSVSSIEIAGYPVAHKVQITDRNITQLRLLSECCIREPQYNRIANVDRSNRYSGKTSHCGVIDTVQNKNEVLRYRKQLLLLCNGRGPLWKWMCYKD</sequence>
<comment type="caution">
    <text evidence="1">The sequence shown here is derived from an EMBL/GenBank/DDBJ whole genome shotgun (WGS) entry which is preliminary data.</text>
</comment>
<dbReference type="AlphaFoldDB" id="A0A0V0TNB7"/>
<evidence type="ECO:0000313" key="1">
    <source>
        <dbReference type="EMBL" id="KRX40517.1"/>
    </source>
</evidence>
<proteinExistence type="predicted"/>
<organism evidence="1 2">
    <name type="scientific">Trichinella murrelli</name>
    <dbReference type="NCBI Taxonomy" id="144512"/>
    <lineage>
        <taxon>Eukaryota</taxon>
        <taxon>Metazoa</taxon>
        <taxon>Ecdysozoa</taxon>
        <taxon>Nematoda</taxon>
        <taxon>Enoplea</taxon>
        <taxon>Dorylaimia</taxon>
        <taxon>Trichinellida</taxon>
        <taxon>Trichinellidae</taxon>
        <taxon>Trichinella</taxon>
    </lineage>
</organism>
<evidence type="ECO:0000313" key="2">
    <source>
        <dbReference type="Proteomes" id="UP000055048"/>
    </source>
</evidence>
<name>A0A0V0TNB7_9BILA</name>
<keyword evidence="2" id="KW-1185">Reference proteome</keyword>
<reference evidence="1 2" key="1">
    <citation type="submission" date="2015-01" db="EMBL/GenBank/DDBJ databases">
        <title>Evolution of Trichinella species and genotypes.</title>
        <authorList>
            <person name="Korhonen P.K."/>
            <person name="Edoardo P."/>
            <person name="Giuseppe L.R."/>
            <person name="Gasser R.B."/>
        </authorList>
    </citation>
    <scope>NUCLEOTIDE SEQUENCE [LARGE SCALE GENOMIC DNA]</scope>
    <source>
        <strain evidence="1">ISS417</strain>
    </source>
</reference>
<dbReference type="Proteomes" id="UP000055048">
    <property type="component" value="Unassembled WGS sequence"/>
</dbReference>
<protein>
    <submittedName>
        <fullName evidence="1">Uncharacterized protein</fullName>
    </submittedName>
</protein>
<gene>
    <name evidence="1" type="ORF">T05_15993</name>
</gene>
<dbReference type="EMBL" id="JYDJ01000197">
    <property type="protein sequence ID" value="KRX40517.1"/>
    <property type="molecule type" value="Genomic_DNA"/>
</dbReference>